<dbReference type="InterPro" id="IPR010506">
    <property type="entry name" value="DMAP1-bd"/>
</dbReference>
<dbReference type="PANTHER" id="PTHR22754">
    <property type="entry name" value="DISCO-INTERACTING PROTEIN 2 DIP2 -RELATED"/>
    <property type="match status" value="1"/>
</dbReference>
<dbReference type="EMBL" id="JAHQIW010007157">
    <property type="protein sequence ID" value="KAJ1372555.1"/>
    <property type="molecule type" value="Genomic_DNA"/>
</dbReference>
<feature type="compositionally biased region" description="Polar residues" evidence="2">
    <location>
        <begin position="168"/>
        <end position="190"/>
    </location>
</feature>
<feature type="compositionally biased region" description="Basic and acidic residues" evidence="2">
    <location>
        <begin position="97"/>
        <end position="106"/>
    </location>
</feature>
<gene>
    <name evidence="4" type="ORF">KIN20_034737</name>
</gene>
<feature type="region of interest" description="Disordered" evidence="2">
    <location>
        <begin position="208"/>
        <end position="257"/>
    </location>
</feature>
<dbReference type="InterPro" id="IPR025110">
    <property type="entry name" value="AMP-bd_C"/>
</dbReference>
<accession>A0AAD5RAP2</accession>
<comment type="similarity">
    <text evidence="1">Belongs to the DIP2 family.</text>
</comment>
<feature type="region of interest" description="Disordered" evidence="2">
    <location>
        <begin position="77"/>
        <end position="106"/>
    </location>
</feature>
<dbReference type="Proteomes" id="UP001196413">
    <property type="component" value="Unassembled WGS sequence"/>
</dbReference>
<dbReference type="InterPro" id="IPR037337">
    <property type="entry name" value="Dip2-like_dom"/>
</dbReference>
<dbReference type="SUPFAM" id="SSF56801">
    <property type="entry name" value="Acetyl-CoA synthetase-like"/>
    <property type="match status" value="2"/>
</dbReference>
<evidence type="ECO:0000313" key="4">
    <source>
        <dbReference type="EMBL" id="KAJ1372555.1"/>
    </source>
</evidence>
<feature type="compositionally biased region" description="Basic and acidic residues" evidence="2">
    <location>
        <begin position="233"/>
        <end position="245"/>
    </location>
</feature>
<name>A0AAD5RAP2_PARTN</name>
<dbReference type="InterPro" id="IPR000873">
    <property type="entry name" value="AMP-dep_synth/lig_dom"/>
</dbReference>
<keyword evidence="5" id="KW-1185">Reference proteome</keyword>
<evidence type="ECO:0000313" key="5">
    <source>
        <dbReference type="Proteomes" id="UP001196413"/>
    </source>
</evidence>
<dbReference type="FunFam" id="3.30.300.30:FF:000001">
    <property type="entry name" value="DIP2 disco-interacting protein 2 homolog C"/>
    <property type="match status" value="1"/>
</dbReference>
<proteinExistence type="inferred from homology"/>
<protein>
    <recommendedName>
        <fullName evidence="3">DMAP1-binding domain-containing protein</fullName>
    </recommendedName>
</protein>
<dbReference type="CDD" id="cd05905">
    <property type="entry name" value="Dip2"/>
    <property type="match status" value="1"/>
</dbReference>
<dbReference type="InterPro" id="IPR042099">
    <property type="entry name" value="ANL_N_sf"/>
</dbReference>
<dbReference type="InterPro" id="IPR045851">
    <property type="entry name" value="AMP-bd_C_sf"/>
</dbReference>
<evidence type="ECO:0000256" key="2">
    <source>
        <dbReference type="SAM" id="MobiDB-lite"/>
    </source>
</evidence>
<comment type="caution">
    <text evidence="4">The sequence shown here is derived from an EMBL/GenBank/DDBJ whole genome shotgun (WGS) entry which is preliminary data.</text>
</comment>
<dbReference type="PROSITE" id="PS51912">
    <property type="entry name" value="DMAP1_BIND"/>
    <property type="match status" value="1"/>
</dbReference>
<dbReference type="PANTHER" id="PTHR22754:SF32">
    <property type="entry name" value="DISCO-INTERACTING PROTEIN 2"/>
    <property type="match status" value="1"/>
</dbReference>
<dbReference type="Pfam" id="PF00501">
    <property type="entry name" value="AMP-binding"/>
    <property type="match status" value="2"/>
</dbReference>
<dbReference type="Gene3D" id="3.30.300.30">
    <property type="match status" value="2"/>
</dbReference>
<dbReference type="SMART" id="SM01137">
    <property type="entry name" value="DMAP_binding"/>
    <property type="match status" value="1"/>
</dbReference>
<organism evidence="4 5">
    <name type="scientific">Parelaphostrongylus tenuis</name>
    <name type="common">Meningeal worm</name>
    <dbReference type="NCBI Taxonomy" id="148309"/>
    <lineage>
        <taxon>Eukaryota</taxon>
        <taxon>Metazoa</taxon>
        <taxon>Ecdysozoa</taxon>
        <taxon>Nematoda</taxon>
        <taxon>Chromadorea</taxon>
        <taxon>Rhabditida</taxon>
        <taxon>Rhabditina</taxon>
        <taxon>Rhabditomorpha</taxon>
        <taxon>Strongyloidea</taxon>
        <taxon>Metastrongylidae</taxon>
        <taxon>Parelaphostrongylus</taxon>
    </lineage>
</organism>
<evidence type="ECO:0000259" key="3">
    <source>
        <dbReference type="PROSITE" id="PS51912"/>
    </source>
</evidence>
<feature type="region of interest" description="Disordered" evidence="2">
    <location>
        <begin position="128"/>
        <end position="191"/>
    </location>
</feature>
<sequence length="1551" mass="168592">MLNALTQKCNDSGPSLLPAVASISPMLEQDLAYLPEDVREQLAILELELSEGDITQKGYEKKRSLIFAKYGKGYNAGPDQSKCSPGTRARRQHQRRLTRDESRFHSEIRAEAVQQALAEYSHGSKVRPGIIQPVKRATESRGRFSRASDSSSEDDDSLVGSLKKESHASSVHNSGLCPSSNGAVNFSTPPDVTEGAAVEAMLSRVREQHEFRPQIHRETEASPKNTSTSPNDDVGKISVKSDGRIKQSSNDSAEQAVYVNRDRIKSPICRTTPSNLNYQNAVFLQKKLPKLSHKLQQVVNCLQRPSSQPLSEYYKDYDAELEAIAKMIDPAAPRPEGQLMTPVRGESVSAGAQNYPRSLDSALHRYGTSVPKSVAALVLDQTGRPGHQITYGCWNTTTWVLLGSCGAKVALTSETCYKGLPKCTVSSSQFPRTLPTGSSTLVGSPQEVVDLKSWPRLYWIITEHLGKPSRDWTAPPRVADESIAYIEYSCDRDGAVKGVCISRQAMLAHCRAITTAMDYKHGETMICVLDFKREVGLWHAVLAAVFNGMRVVFVPYSLMKINPASWMLMATKLQASVALVKSRDLHWGLLATRDHKDVNLSSLRSLVVADGANPWSLSSCDQFATVFAAHGLRPEAMCPCSGSSETGTISLRRRTSTGSGSSGRGILSMAALSHSVVRVDKENSLTSLTLQDAGQVIPSGSVVVLKQSGPPRLCRADELGEICLCANSTGSAYWGLEGVSAATFKTEPLGVDDRPLGPLPYVRSGLIGFMGPDGLVFVVGRRTAQLNVSGRHHSADDIIATVLAVEPMRFVYRGRIAVFSVSVLRDERIVIVAEQKPGATEEDAFTWMSRVLQAVDAIHQVGVYCLALVPANQLPKTPLGGIHVSETRQCFQAGELHPSTLLMCPHSCVINLPKPREVQSDIGPASMLLGNIVQGVRIAGAQGRCLGAEDDMSLLEILRSRSSSSPDHRLFTLVTAKNSEQDTATCASLLKRAERIAAFLVERNHLNVGDHVALIFPPGIDLIAAFYGCLVAGVVPVCIRAPSSASLQSELPSIRLIVDVSRAVAIISNTTVCKLLKSKEAAHRVDSKAWPMILDIEDSPASWKRKTSADYSDPLPTDACYLDFSVSTTGQLVGVVVSVGGALSMCRSLKVACELYPSRHVALCLDPYSGLGFALWCLSSIYSGHHTILIPPAEVESSPSLWLATVSTLKVRDTFTTYGVLGLCVQELASQVSTLKEKGLNLSCFYDIQWISVLRTCVIVAEERPRATLVNAFSRLFAPLWLSPRAVSTSFGCRVNAAICMQGASGPDPSSVYVDARALRNDRVTLVGKGAPHSLLLMESGKLLPGVKVVIANPETRGQCADSHLGEIWVSAPHNASGYFTVYGEETNLQTDHFNARLAFGDTMTKFARTGYLGFLRQTQSITEDGELHDAVFVVGALEETLMLRGMRYHPVDIEATISRCHRYLGDCAVFTWSHLIVVVAECSGAESDALDLVPAVTSSVLEEHYLIVGVVVIVDPNTIPMNSRGEKQRHLLRENFLHDQLDPIYVAYNM</sequence>
<dbReference type="Pfam" id="PF23024">
    <property type="entry name" value="AMP-dom_DIP2-like"/>
    <property type="match status" value="1"/>
</dbReference>
<reference evidence="4" key="1">
    <citation type="submission" date="2021-06" db="EMBL/GenBank/DDBJ databases">
        <title>Parelaphostrongylus tenuis whole genome reference sequence.</title>
        <authorList>
            <person name="Garwood T.J."/>
            <person name="Larsen P.A."/>
            <person name="Fountain-Jones N.M."/>
            <person name="Garbe J.R."/>
            <person name="Macchietto M.G."/>
            <person name="Kania S.A."/>
            <person name="Gerhold R.W."/>
            <person name="Richards J.E."/>
            <person name="Wolf T.M."/>
        </authorList>
    </citation>
    <scope>NUCLEOTIDE SEQUENCE</scope>
    <source>
        <strain evidence="4">MNPRO001-30</strain>
        <tissue evidence="4">Meninges</tissue>
    </source>
</reference>
<dbReference type="Gene3D" id="3.40.50.12780">
    <property type="entry name" value="N-terminal domain of ligase-like"/>
    <property type="match status" value="2"/>
</dbReference>
<dbReference type="Pfam" id="PF06464">
    <property type="entry name" value="DMAP_binding"/>
    <property type="match status" value="1"/>
</dbReference>
<feature type="compositionally biased region" description="Polar residues" evidence="2">
    <location>
        <begin position="222"/>
        <end position="231"/>
    </location>
</feature>
<feature type="domain" description="DMAP1-binding" evidence="3">
    <location>
        <begin position="30"/>
        <end position="142"/>
    </location>
</feature>
<evidence type="ECO:0000256" key="1">
    <source>
        <dbReference type="ARBA" id="ARBA00007735"/>
    </source>
</evidence>
<feature type="compositionally biased region" description="Basic and acidic residues" evidence="2">
    <location>
        <begin position="208"/>
        <end position="221"/>
    </location>
</feature>